<comment type="caution">
    <text evidence="2">The sequence shown here is derived from an EMBL/GenBank/DDBJ whole genome shotgun (WGS) entry which is preliminary data.</text>
</comment>
<feature type="transmembrane region" description="Helical" evidence="1">
    <location>
        <begin position="31"/>
        <end position="48"/>
    </location>
</feature>
<gene>
    <name evidence="2" type="ORF">TH30_16515</name>
</gene>
<dbReference type="AlphaFoldDB" id="A0A367WR72"/>
<sequence length="120" mass="12467">MIDAATCLGFGLLLTAGSGWLGQWLGLPVDLLFYAGLILFPCAALMTFTGRQPTPGNALVLLIILGNLGWVAASLGVLMMSFITPTVPGYGFVILQAIAVGMLAVIEHRMLGASNQMASA</sequence>
<reference evidence="2 3" key="1">
    <citation type="submission" date="2014-07" db="EMBL/GenBank/DDBJ databases">
        <title>Draft genome sequence of Thalassospira profundimaris PR54-5.</title>
        <authorList>
            <person name="Lai Q."/>
            <person name="Shao Z."/>
        </authorList>
    </citation>
    <scope>NUCLEOTIDE SEQUENCE [LARGE SCALE GENOMIC DNA]</scope>
    <source>
        <strain evidence="2 3">PR54-5</strain>
    </source>
</reference>
<dbReference type="EMBL" id="JPWI01000011">
    <property type="protein sequence ID" value="RCK43966.1"/>
    <property type="molecule type" value="Genomic_DNA"/>
</dbReference>
<evidence type="ECO:0000256" key="1">
    <source>
        <dbReference type="SAM" id="Phobius"/>
    </source>
</evidence>
<keyword evidence="1" id="KW-0812">Transmembrane</keyword>
<name>A0A367WR72_9PROT</name>
<accession>A0A367WR72</accession>
<evidence type="ECO:0000313" key="2">
    <source>
        <dbReference type="EMBL" id="RCK43966.1"/>
    </source>
</evidence>
<evidence type="ECO:0000313" key="3">
    <source>
        <dbReference type="Proteomes" id="UP000252255"/>
    </source>
</evidence>
<keyword evidence="1" id="KW-0472">Membrane</keyword>
<protein>
    <submittedName>
        <fullName evidence="2">Uncharacterized protein</fullName>
    </submittedName>
</protein>
<dbReference type="Proteomes" id="UP000252255">
    <property type="component" value="Unassembled WGS sequence"/>
</dbReference>
<feature type="transmembrane region" description="Helical" evidence="1">
    <location>
        <begin position="60"/>
        <end position="83"/>
    </location>
</feature>
<keyword evidence="1" id="KW-1133">Transmembrane helix</keyword>
<organism evidence="2 3">
    <name type="scientific">Thalassospira profundimaris</name>
    <dbReference type="NCBI Taxonomy" id="502049"/>
    <lineage>
        <taxon>Bacteria</taxon>
        <taxon>Pseudomonadati</taxon>
        <taxon>Pseudomonadota</taxon>
        <taxon>Alphaproteobacteria</taxon>
        <taxon>Rhodospirillales</taxon>
        <taxon>Thalassospiraceae</taxon>
        <taxon>Thalassospira</taxon>
    </lineage>
</organism>
<feature type="transmembrane region" description="Helical" evidence="1">
    <location>
        <begin position="89"/>
        <end position="106"/>
    </location>
</feature>
<proteinExistence type="predicted"/>